<evidence type="ECO:0000259" key="3">
    <source>
        <dbReference type="PROSITE" id="PS51212"/>
    </source>
</evidence>
<dbReference type="Pfam" id="PF01822">
    <property type="entry name" value="WSC"/>
    <property type="match status" value="1"/>
</dbReference>
<accession>A0A6A5TEN4</accession>
<evidence type="ECO:0000313" key="5">
    <source>
        <dbReference type="Proteomes" id="UP000800035"/>
    </source>
</evidence>
<dbReference type="Proteomes" id="UP000800035">
    <property type="component" value="Unassembled WGS sequence"/>
</dbReference>
<feature type="domain" description="WSC" evidence="3">
    <location>
        <begin position="29"/>
        <end position="141"/>
    </location>
</feature>
<dbReference type="OrthoDB" id="2019572at2759"/>
<dbReference type="InterPro" id="IPR002889">
    <property type="entry name" value="WSC_carb-bd"/>
</dbReference>
<proteinExistence type="predicted"/>
<gene>
    <name evidence="4" type="ORF">CC80DRAFT_597869</name>
</gene>
<dbReference type="AlphaFoldDB" id="A0A6A5TEN4"/>
<sequence>MKFGATLLAGAALVLSANAGGQTTGLMSGWRFLGCYSDRHPTEGGNRALGAAHVAQDPNSGQACLSYCQRLSTSYVYAGVQDNHCWCDTAINNHDTAQYGVKLEDSYCSGACRATGGQTCGKLSEDSTPYKRHAVSVYTNQQEDGSRVEDYIGSDGEGISSVGDERIQSGRGQ</sequence>
<name>A0A6A5TEN4_9PLEO</name>
<evidence type="ECO:0000256" key="2">
    <source>
        <dbReference type="SAM" id="SignalP"/>
    </source>
</evidence>
<feature type="compositionally biased region" description="Basic and acidic residues" evidence="1">
    <location>
        <begin position="163"/>
        <end position="173"/>
    </location>
</feature>
<keyword evidence="2" id="KW-0732">Signal</keyword>
<organism evidence="4 5">
    <name type="scientific">Byssothecium circinans</name>
    <dbReference type="NCBI Taxonomy" id="147558"/>
    <lineage>
        <taxon>Eukaryota</taxon>
        <taxon>Fungi</taxon>
        <taxon>Dikarya</taxon>
        <taxon>Ascomycota</taxon>
        <taxon>Pezizomycotina</taxon>
        <taxon>Dothideomycetes</taxon>
        <taxon>Pleosporomycetidae</taxon>
        <taxon>Pleosporales</taxon>
        <taxon>Massarineae</taxon>
        <taxon>Massarinaceae</taxon>
        <taxon>Byssothecium</taxon>
    </lineage>
</organism>
<dbReference type="EMBL" id="ML977022">
    <property type="protein sequence ID" value="KAF1950788.1"/>
    <property type="molecule type" value="Genomic_DNA"/>
</dbReference>
<evidence type="ECO:0000256" key="1">
    <source>
        <dbReference type="SAM" id="MobiDB-lite"/>
    </source>
</evidence>
<protein>
    <recommendedName>
        <fullName evidence="3">WSC domain-containing protein</fullName>
    </recommendedName>
</protein>
<dbReference type="PROSITE" id="PS51212">
    <property type="entry name" value="WSC"/>
    <property type="match status" value="1"/>
</dbReference>
<feature type="signal peptide" evidence="2">
    <location>
        <begin position="1"/>
        <end position="19"/>
    </location>
</feature>
<reference evidence="4" key="1">
    <citation type="journal article" date="2020" name="Stud. Mycol.">
        <title>101 Dothideomycetes genomes: a test case for predicting lifestyles and emergence of pathogens.</title>
        <authorList>
            <person name="Haridas S."/>
            <person name="Albert R."/>
            <person name="Binder M."/>
            <person name="Bloem J."/>
            <person name="Labutti K."/>
            <person name="Salamov A."/>
            <person name="Andreopoulos B."/>
            <person name="Baker S."/>
            <person name="Barry K."/>
            <person name="Bills G."/>
            <person name="Bluhm B."/>
            <person name="Cannon C."/>
            <person name="Castanera R."/>
            <person name="Culley D."/>
            <person name="Daum C."/>
            <person name="Ezra D."/>
            <person name="Gonzalez J."/>
            <person name="Henrissat B."/>
            <person name="Kuo A."/>
            <person name="Liang C."/>
            <person name="Lipzen A."/>
            <person name="Lutzoni F."/>
            <person name="Magnuson J."/>
            <person name="Mondo S."/>
            <person name="Nolan M."/>
            <person name="Ohm R."/>
            <person name="Pangilinan J."/>
            <person name="Park H.-J."/>
            <person name="Ramirez L."/>
            <person name="Alfaro M."/>
            <person name="Sun H."/>
            <person name="Tritt A."/>
            <person name="Yoshinaga Y."/>
            <person name="Zwiers L.-H."/>
            <person name="Turgeon B."/>
            <person name="Goodwin S."/>
            <person name="Spatafora J."/>
            <person name="Crous P."/>
            <person name="Grigoriev I."/>
        </authorList>
    </citation>
    <scope>NUCLEOTIDE SEQUENCE</scope>
    <source>
        <strain evidence="4">CBS 675.92</strain>
    </source>
</reference>
<feature type="region of interest" description="Disordered" evidence="1">
    <location>
        <begin position="137"/>
        <end position="173"/>
    </location>
</feature>
<feature type="chain" id="PRO_5025688030" description="WSC domain-containing protein" evidence="2">
    <location>
        <begin position="20"/>
        <end position="173"/>
    </location>
</feature>
<keyword evidence="5" id="KW-1185">Reference proteome</keyword>
<evidence type="ECO:0000313" key="4">
    <source>
        <dbReference type="EMBL" id="KAF1950788.1"/>
    </source>
</evidence>